<dbReference type="EMBL" id="AAOE01000013">
    <property type="protein sequence ID" value="EAR09140.1"/>
    <property type="molecule type" value="Genomic_DNA"/>
</dbReference>
<evidence type="ECO:0000313" key="1">
    <source>
        <dbReference type="EMBL" id="EAR09140.1"/>
    </source>
</evidence>
<dbReference type="AlphaFoldDB" id="A4BFP5"/>
<protein>
    <submittedName>
        <fullName evidence="1">Uncharacterized protein</fullName>
    </submittedName>
</protein>
<dbReference type="Proteomes" id="UP000005953">
    <property type="component" value="Unassembled WGS sequence"/>
</dbReference>
<comment type="caution">
    <text evidence="1">The sequence shown here is derived from an EMBL/GenBank/DDBJ whole genome shotgun (WGS) entry which is preliminary data.</text>
</comment>
<evidence type="ECO:0000313" key="2">
    <source>
        <dbReference type="Proteomes" id="UP000005953"/>
    </source>
</evidence>
<accession>A4BFP5</accession>
<dbReference type="HOGENOM" id="CLU_2424796_0_0_6"/>
<reference evidence="1 2" key="1">
    <citation type="submission" date="2006-02" db="EMBL/GenBank/DDBJ databases">
        <authorList>
            <person name="Pinhassi J."/>
            <person name="Pedros-Alio C."/>
            <person name="Ferriera S."/>
            <person name="Johnson J."/>
            <person name="Kravitz S."/>
            <person name="Halpern A."/>
            <person name="Remington K."/>
            <person name="Beeson K."/>
            <person name="Tran B."/>
            <person name="Rogers Y.-H."/>
            <person name="Friedman R."/>
            <person name="Venter J.C."/>
        </authorList>
    </citation>
    <scope>NUCLEOTIDE SEQUENCE [LARGE SCALE GENOMIC DNA]</scope>
    <source>
        <strain evidence="1 2">MED297</strain>
    </source>
</reference>
<dbReference type="STRING" id="314283.MED297_17398"/>
<sequence length="91" mass="10598">MQSVRIFEFNGNPGHQIVFVLDAVFEDQTFYVRKEFFRNEGGTEIKVLWMPIDDFVMATKFFIPPALFHHRKNVTIRCSNTALKSLLCGEL</sequence>
<gene>
    <name evidence="1" type="ORF">MED297_17398</name>
</gene>
<organism evidence="1 2">
    <name type="scientific">Reinekea blandensis MED297</name>
    <dbReference type="NCBI Taxonomy" id="314283"/>
    <lineage>
        <taxon>Bacteria</taxon>
        <taxon>Pseudomonadati</taxon>
        <taxon>Pseudomonadota</taxon>
        <taxon>Gammaproteobacteria</taxon>
        <taxon>Oceanospirillales</taxon>
        <taxon>Saccharospirillaceae</taxon>
        <taxon>Reinekea</taxon>
    </lineage>
</organism>
<name>A4BFP5_9GAMM</name>
<keyword evidence="2" id="KW-1185">Reference proteome</keyword>
<proteinExistence type="predicted"/>